<protein>
    <submittedName>
        <fullName evidence="1">Uncharacterized protein</fullName>
    </submittedName>
</protein>
<evidence type="ECO:0000313" key="2">
    <source>
        <dbReference type="Proteomes" id="UP000178198"/>
    </source>
</evidence>
<evidence type="ECO:0000313" key="1">
    <source>
        <dbReference type="EMBL" id="AOZ99601.1"/>
    </source>
</evidence>
<reference evidence="1 2" key="1">
    <citation type="submission" date="2016-10" db="EMBL/GenBank/DDBJ databases">
        <title>Complete Genome Sequence of Flavobacterium sp. PK15.</title>
        <authorList>
            <person name="Ekwe A."/>
            <person name="Kim S.B."/>
        </authorList>
    </citation>
    <scope>NUCLEOTIDE SEQUENCE [LARGE SCALE GENOMIC DNA]</scope>
    <source>
        <strain evidence="1 2">PK15</strain>
    </source>
</reference>
<organism evidence="1 2">
    <name type="scientific">Flavobacterium commune</name>
    <dbReference type="NCBI Taxonomy" id="1306519"/>
    <lineage>
        <taxon>Bacteria</taxon>
        <taxon>Pseudomonadati</taxon>
        <taxon>Bacteroidota</taxon>
        <taxon>Flavobacteriia</taxon>
        <taxon>Flavobacteriales</taxon>
        <taxon>Flavobacteriaceae</taxon>
        <taxon>Flavobacterium</taxon>
    </lineage>
</organism>
<accession>A0A1D9PAK3</accession>
<sequence length="175" mass="19180">MSAQLQGDIRSGKATLEDQTLYIKKNFAGGGIINLITPTTERIDGICSFDKNILQTGRVFVFDEISIGYAKDAALGKEGSLKYNIVAPAPLLNADFVIIQNGKEVLRKSVADLHNLAAGQNVKDQFTTLKGLKFLTDAKEIKMQLVFPDGVVMDDTTDKHYIYVRLNGLQTAIKS</sequence>
<name>A0A1D9PAK3_9FLAO</name>
<proteinExistence type="predicted"/>
<dbReference type="STRING" id="1306519.BIW12_09190"/>
<dbReference type="AlphaFoldDB" id="A0A1D9PAK3"/>
<dbReference type="Proteomes" id="UP000178198">
    <property type="component" value="Chromosome"/>
</dbReference>
<keyword evidence="2" id="KW-1185">Reference proteome</keyword>
<gene>
    <name evidence="1" type="ORF">BIW12_09190</name>
</gene>
<dbReference type="KEGG" id="fcm:BIW12_09190"/>
<dbReference type="EMBL" id="CP017774">
    <property type="protein sequence ID" value="AOZ99601.1"/>
    <property type="molecule type" value="Genomic_DNA"/>
</dbReference>